<comment type="caution">
    <text evidence="7">The sequence shown here is derived from an EMBL/GenBank/DDBJ whole genome shotgun (WGS) entry which is preliminary data.</text>
</comment>
<dbReference type="InterPro" id="IPR036909">
    <property type="entry name" value="Cyt_c-like_dom_sf"/>
</dbReference>
<reference evidence="7 8" key="1">
    <citation type="submission" date="2019-09" db="EMBL/GenBank/DDBJ databases">
        <title>Chitinophaga ginsengihumi sp. nov., isolated from soil of ginseng rhizosphere.</title>
        <authorList>
            <person name="Lee J."/>
        </authorList>
    </citation>
    <scope>NUCLEOTIDE SEQUENCE [LARGE SCALE GENOMIC DNA]</scope>
    <source>
        <strain evidence="7 8">BN140078</strain>
    </source>
</reference>
<sequence length="552" mass="60594">MKLQILSFACLILLLVAACNPSSQLRPLPAMLSTDSLPTQTFTINTEKDTTLNLKGGTVISIPARALKPAAGATARIEIKEAITITDILLAGLRTQSDGLPLQSAGMIYINAPGQEITIQRSIEIKMPAMDRLPGMMQFKGQETPNGINWIDPQPLPEQLPKTDVHNGKDLFQQNCASCHAVAKPVTGPALYGAMQRWGHDTAAVFAFTKDAREMVFKENTYACCLFKAYNKQPMPAFPALTQQDLRDLYAYIDQQGKQIFGQVPAQLMTGKCDSCESYLAAWDSMELSNNEIYLNYENNLQGEDTIAGASSDYIDVSQYQDDTLPQDDAPTSIRKTTSATRGTAVALTPDYVDPYARQRAYYSFQVTAFGWHNLDILAKDFKKYEPARLSVSVSGKAPTPSVFLIIPDYKIFVEGGPLKDGKSYGFKTTDGEVPLPMGVKGYIMVISEDDNGKRSYYGQRQFTTANNLSLTVKLEAAETAEIINRIKSLQLEGASVRPDTAEISNGIKSLQLKDTSNRPDPLVNQQNRIWEMKAACSCGDPALPAPAPPRK</sequence>
<gene>
    <name evidence="7" type="ORF">F0L74_27185</name>
</gene>
<keyword evidence="5" id="KW-0732">Signal</keyword>
<dbReference type="PROSITE" id="PS51257">
    <property type="entry name" value="PROKAR_LIPOPROTEIN"/>
    <property type="match status" value="1"/>
</dbReference>
<dbReference type="EMBL" id="VUOC01000004">
    <property type="protein sequence ID" value="KAA2239873.1"/>
    <property type="molecule type" value="Genomic_DNA"/>
</dbReference>
<feature type="chain" id="PRO_5022770947" evidence="5">
    <location>
        <begin position="26"/>
        <end position="552"/>
    </location>
</feature>
<organism evidence="7 8">
    <name type="scientific">Chitinophaga agrisoli</name>
    <dbReference type="NCBI Taxonomy" id="2607653"/>
    <lineage>
        <taxon>Bacteria</taxon>
        <taxon>Pseudomonadati</taxon>
        <taxon>Bacteroidota</taxon>
        <taxon>Chitinophagia</taxon>
        <taxon>Chitinophagales</taxon>
        <taxon>Chitinophagaceae</taxon>
        <taxon>Chitinophaga</taxon>
    </lineage>
</organism>
<dbReference type="GO" id="GO:0009055">
    <property type="term" value="F:electron transfer activity"/>
    <property type="evidence" value="ECO:0007669"/>
    <property type="project" value="InterPro"/>
</dbReference>
<dbReference type="GO" id="GO:0046872">
    <property type="term" value="F:metal ion binding"/>
    <property type="evidence" value="ECO:0007669"/>
    <property type="project" value="UniProtKB-KW"/>
</dbReference>
<keyword evidence="2 4" id="KW-0479">Metal-binding</keyword>
<keyword evidence="3 4" id="KW-0408">Iron</keyword>
<keyword evidence="8" id="KW-1185">Reference proteome</keyword>
<feature type="domain" description="Cytochrome c" evidence="6">
    <location>
        <begin position="163"/>
        <end position="257"/>
    </location>
</feature>
<dbReference type="InterPro" id="IPR009056">
    <property type="entry name" value="Cyt_c-like_dom"/>
</dbReference>
<proteinExistence type="predicted"/>
<dbReference type="GO" id="GO:0020037">
    <property type="term" value="F:heme binding"/>
    <property type="evidence" value="ECO:0007669"/>
    <property type="project" value="InterPro"/>
</dbReference>
<evidence type="ECO:0000256" key="1">
    <source>
        <dbReference type="ARBA" id="ARBA00022617"/>
    </source>
</evidence>
<dbReference type="Proteomes" id="UP000324611">
    <property type="component" value="Unassembled WGS sequence"/>
</dbReference>
<dbReference type="Gene3D" id="1.10.760.10">
    <property type="entry name" value="Cytochrome c-like domain"/>
    <property type="match status" value="1"/>
</dbReference>
<feature type="signal peptide" evidence="5">
    <location>
        <begin position="1"/>
        <end position="25"/>
    </location>
</feature>
<dbReference type="SUPFAM" id="SSF46626">
    <property type="entry name" value="Cytochrome c"/>
    <property type="match status" value="1"/>
</dbReference>
<keyword evidence="1 4" id="KW-0349">Heme</keyword>
<evidence type="ECO:0000259" key="6">
    <source>
        <dbReference type="PROSITE" id="PS51007"/>
    </source>
</evidence>
<evidence type="ECO:0000256" key="2">
    <source>
        <dbReference type="ARBA" id="ARBA00022723"/>
    </source>
</evidence>
<dbReference type="AlphaFoldDB" id="A0A5B2VJU9"/>
<accession>A0A5B2VJU9</accession>
<protein>
    <submittedName>
        <fullName evidence="7">Cytochrome c</fullName>
    </submittedName>
</protein>
<name>A0A5B2VJU9_9BACT</name>
<evidence type="ECO:0000256" key="5">
    <source>
        <dbReference type="SAM" id="SignalP"/>
    </source>
</evidence>
<reference evidence="7 8" key="2">
    <citation type="submission" date="2019-09" db="EMBL/GenBank/DDBJ databases">
        <authorList>
            <person name="Jin C."/>
        </authorList>
    </citation>
    <scope>NUCLEOTIDE SEQUENCE [LARGE SCALE GENOMIC DNA]</scope>
    <source>
        <strain evidence="7 8">BN140078</strain>
    </source>
</reference>
<evidence type="ECO:0000256" key="4">
    <source>
        <dbReference type="PROSITE-ProRule" id="PRU00433"/>
    </source>
</evidence>
<evidence type="ECO:0000313" key="8">
    <source>
        <dbReference type="Proteomes" id="UP000324611"/>
    </source>
</evidence>
<evidence type="ECO:0000256" key="3">
    <source>
        <dbReference type="ARBA" id="ARBA00023004"/>
    </source>
</evidence>
<evidence type="ECO:0000313" key="7">
    <source>
        <dbReference type="EMBL" id="KAA2239873.1"/>
    </source>
</evidence>
<dbReference type="RefSeq" id="WP_149841050.1">
    <property type="nucleotide sequence ID" value="NZ_VUOC01000004.1"/>
</dbReference>
<dbReference type="PROSITE" id="PS51007">
    <property type="entry name" value="CYTC"/>
    <property type="match status" value="1"/>
</dbReference>
<dbReference type="Pfam" id="PF00034">
    <property type="entry name" value="Cytochrom_C"/>
    <property type="match status" value="1"/>
</dbReference>